<feature type="transmembrane region" description="Helical" evidence="8">
    <location>
        <begin position="36"/>
        <end position="55"/>
    </location>
</feature>
<dbReference type="RefSeq" id="WP_021282821.1">
    <property type="nucleotide sequence ID" value="NZ_JAGGLL010000014.1"/>
</dbReference>
<feature type="transmembrane region" description="Helical" evidence="8">
    <location>
        <begin position="67"/>
        <end position="88"/>
    </location>
</feature>
<keyword evidence="4" id="KW-1003">Cell membrane</keyword>
<feature type="transmembrane region" description="Helical" evidence="8">
    <location>
        <begin position="7"/>
        <end position="24"/>
    </location>
</feature>
<organism evidence="9 10">
    <name type="scientific">Clostridium punense</name>
    <dbReference type="NCBI Taxonomy" id="1054297"/>
    <lineage>
        <taxon>Bacteria</taxon>
        <taxon>Bacillati</taxon>
        <taxon>Bacillota</taxon>
        <taxon>Clostridia</taxon>
        <taxon>Eubacteriales</taxon>
        <taxon>Clostridiaceae</taxon>
        <taxon>Clostridium</taxon>
    </lineage>
</organism>
<keyword evidence="7 8" id="KW-0472">Membrane</keyword>
<feature type="transmembrane region" description="Helical" evidence="8">
    <location>
        <begin position="310"/>
        <end position="334"/>
    </location>
</feature>
<evidence type="ECO:0000313" key="9">
    <source>
        <dbReference type="EMBL" id="MBP2022217.1"/>
    </source>
</evidence>
<evidence type="ECO:0000256" key="4">
    <source>
        <dbReference type="ARBA" id="ARBA00022475"/>
    </source>
</evidence>
<comment type="caution">
    <text evidence="9">The sequence shown here is derived from an EMBL/GenBank/DDBJ whole genome shotgun (WGS) entry which is preliminary data.</text>
</comment>
<dbReference type="EMBL" id="JAGGLL010000014">
    <property type="protein sequence ID" value="MBP2022217.1"/>
    <property type="molecule type" value="Genomic_DNA"/>
</dbReference>
<dbReference type="PANTHER" id="PTHR21716">
    <property type="entry name" value="TRANSMEMBRANE PROTEIN"/>
    <property type="match status" value="1"/>
</dbReference>
<dbReference type="InterPro" id="IPR002549">
    <property type="entry name" value="AI-2E-like"/>
</dbReference>
<feature type="transmembrane region" description="Helical" evidence="8">
    <location>
        <begin position="152"/>
        <end position="177"/>
    </location>
</feature>
<feature type="transmembrane region" description="Helical" evidence="8">
    <location>
        <begin position="241"/>
        <end position="260"/>
    </location>
</feature>
<dbReference type="Proteomes" id="UP001519308">
    <property type="component" value="Unassembled WGS sequence"/>
</dbReference>
<accession>A0ABS4K345</accession>
<evidence type="ECO:0000256" key="3">
    <source>
        <dbReference type="ARBA" id="ARBA00022448"/>
    </source>
</evidence>
<protein>
    <submittedName>
        <fullName evidence="9">PurR-regulated permease PerM</fullName>
    </submittedName>
</protein>
<evidence type="ECO:0000256" key="7">
    <source>
        <dbReference type="ARBA" id="ARBA00023136"/>
    </source>
</evidence>
<feature type="transmembrane region" description="Helical" evidence="8">
    <location>
        <begin position="267"/>
        <end position="290"/>
    </location>
</feature>
<evidence type="ECO:0000256" key="8">
    <source>
        <dbReference type="SAM" id="Phobius"/>
    </source>
</evidence>
<dbReference type="PANTHER" id="PTHR21716:SF53">
    <property type="entry name" value="PERMEASE PERM-RELATED"/>
    <property type="match status" value="1"/>
</dbReference>
<keyword evidence="6 8" id="KW-1133">Transmembrane helix</keyword>
<feature type="transmembrane region" description="Helical" evidence="8">
    <location>
        <begin position="218"/>
        <end position="235"/>
    </location>
</feature>
<gene>
    <name evidence="9" type="ORF">J2Z44_002018</name>
</gene>
<evidence type="ECO:0000313" key="10">
    <source>
        <dbReference type="Proteomes" id="UP001519308"/>
    </source>
</evidence>
<evidence type="ECO:0000256" key="1">
    <source>
        <dbReference type="ARBA" id="ARBA00004651"/>
    </source>
</evidence>
<proteinExistence type="inferred from homology"/>
<comment type="similarity">
    <text evidence="2">Belongs to the autoinducer-2 exporter (AI-2E) (TC 2.A.86) family.</text>
</comment>
<evidence type="ECO:0000256" key="6">
    <source>
        <dbReference type="ARBA" id="ARBA00022989"/>
    </source>
</evidence>
<comment type="subcellular location">
    <subcellularLocation>
        <location evidence="1">Cell membrane</location>
        <topology evidence="1">Multi-pass membrane protein</topology>
    </subcellularLocation>
</comment>
<keyword evidence="5 8" id="KW-0812">Transmembrane</keyword>
<keyword evidence="3" id="KW-0813">Transport</keyword>
<evidence type="ECO:0000256" key="2">
    <source>
        <dbReference type="ARBA" id="ARBA00009773"/>
    </source>
</evidence>
<reference evidence="9 10" key="1">
    <citation type="submission" date="2021-03" db="EMBL/GenBank/DDBJ databases">
        <title>Genomic Encyclopedia of Type Strains, Phase IV (KMG-IV): sequencing the most valuable type-strain genomes for metagenomic binning, comparative biology and taxonomic classification.</title>
        <authorList>
            <person name="Goeker M."/>
        </authorList>
    </citation>
    <scope>NUCLEOTIDE SEQUENCE [LARGE SCALE GENOMIC DNA]</scope>
    <source>
        <strain evidence="9 10">DSM 28650</strain>
    </source>
</reference>
<evidence type="ECO:0000256" key="5">
    <source>
        <dbReference type="ARBA" id="ARBA00022692"/>
    </source>
</evidence>
<keyword evidence="10" id="KW-1185">Reference proteome</keyword>
<sequence>MFKDDKLIPGLITINLFLLIIFLISKMPFVFTPFRMVLNAMFIPVVLAIFLYYMVRPVKRQLERFKLSSVWATALSILLIIGLLIYIVTYASSIIASQGQSLVNTLTNSVSSLNTKYGYIYPQLNEYLNINDAIQRAINFISNSFADIGKNVFAVASSIGNFFAQAVLIPIIMFYILKDDRRIYDTFSSMLPLRIKSFTLKILHEIDTVLRQYITSQVMVASVIGILMFIGYAIIKMPNALVLALFSLITAFIPFLGVILGILPALLIALSMGFGMIVKILILTVIVQQLEGNVITPNITGNQLHMHPLTTILVVTVSVYFGGFFAAFLAVPIYNMIKIIIKNFYDYYNSKSKSTIDIDIDTK</sequence>
<name>A0ABS4K345_9CLOT</name>
<dbReference type="Pfam" id="PF01594">
    <property type="entry name" value="AI-2E_transport"/>
    <property type="match status" value="1"/>
</dbReference>